<dbReference type="PANTHER" id="PTHR43687:SF1">
    <property type="entry name" value="FERREDOXIN III"/>
    <property type="match status" value="1"/>
</dbReference>
<dbReference type="PANTHER" id="PTHR43687">
    <property type="entry name" value="ADENYLYLSULFATE REDUCTASE, BETA SUBUNIT"/>
    <property type="match status" value="1"/>
</dbReference>
<dbReference type="SUPFAM" id="SSF54862">
    <property type="entry name" value="4Fe-4S ferredoxins"/>
    <property type="match status" value="1"/>
</dbReference>
<dbReference type="GO" id="GO:0046872">
    <property type="term" value="F:metal ion binding"/>
    <property type="evidence" value="ECO:0007669"/>
    <property type="project" value="UniProtKB-KW"/>
</dbReference>
<dbReference type="AlphaFoldDB" id="A0A517N016"/>
<sequence length="370" mass="40184">MPARLNVVVSQSRSQNPKKRAIEERIVGELLGSAGIDVAVVPHLYDLSADGPGMLSLSGISGDLVFCSWLFPRAARWTLDRNGIRGQEGTTLLKSLGEDDEEEEEDSAESEDSEAEEKPRVIDQRELPARKIYCLDLRAHDSADDYLEEIRRIAGEASTQTVELMGWIKGDPKPEQLARYLANGDEGESGKANGESKSSEAAVSAGPIVVEEDPARRWYPVIDFSRCTNCLECIDFCLFGVYGMDGQETILVEQPDNCRKGCPACSRVCPENAIIFPEHKTPTIAGSPEIGGPMKIDLSQLFGAPDPGAPGAEKAHEVAARERDEQLMAVGRDAVGMAVGLPKRQAATTTQSQTVDELDLLIDSLDEIDL</sequence>
<evidence type="ECO:0000256" key="4">
    <source>
        <dbReference type="ARBA" id="ARBA00023014"/>
    </source>
</evidence>
<feature type="domain" description="4Fe-4S ferredoxin-type" evidence="6">
    <location>
        <begin position="218"/>
        <end position="247"/>
    </location>
</feature>
<accession>A0A517N016</accession>
<name>A0A517N016_9BACT</name>
<keyword evidence="2" id="KW-0479">Metal-binding</keyword>
<reference evidence="7 8" key="1">
    <citation type="submission" date="2019-02" db="EMBL/GenBank/DDBJ databases">
        <title>Deep-cultivation of Planctomycetes and their phenomic and genomic characterization uncovers novel biology.</title>
        <authorList>
            <person name="Wiegand S."/>
            <person name="Jogler M."/>
            <person name="Boedeker C."/>
            <person name="Pinto D."/>
            <person name="Vollmers J."/>
            <person name="Rivas-Marin E."/>
            <person name="Kohn T."/>
            <person name="Peeters S.H."/>
            <person name="Heuer A."/>
            <person name="Rast P."/>
            <person name="Oberbeckmann S."/>
            <person name="Bunk B."/>
            <person name="Jeske O."/>
            <person name="Meyerdierks A."/>
            <person name="Storesund J.E."/>
            <person name="Kallscheuer N."/>
            <person name="Luecker S."/>
            <person name="Lage O.M."/>
            <person name="Pohl T."/>
            <person name="Merkel B.J."/>
            <person name="Hornburger P."/>
            <person name="Mueller R.-W."/>
            <person name="Bruemmer F."/>
            <person name="Labrenz M."/>
            <person name="Spormann A.M."/>
            <person name="Op den Camp H."/>
            <person name="Overmann J."/>
            <person name="Amann R."/>
            <person name="Jetten M.S.M."/>
            <person name="Mascher T."/>
            <person name="Medema M.H."/>
            <person name="Devos D.P."/>
            <person name="Kaster A.-K."/>
            <person name="Ovreas L."/>
            <person name="Rohde M."/>
            <person name="Galperin M.Y."/>
            <person name="Jogler C."/>
        </authorList>
    </citation>
    <scope>NUCLEOTIDE SEQUENCE [LARGE SCALE GENOMIC DNA]</scope>
    <source>
        <strain evidence="7 8">HG15A2</strain>
    </source>
</reference>
<evidence type="ECO:0000256" key="3">
    <source>
        <dbReference type="ARBA" id="ARBA00023004"/>
    </source>
</evidence>
<gene>
    <name evidence="7" type="ORF">HG15A2_37820</name>
</gene>
<keyword evidence="3" id="KW-0408">Iron</keyword>
<evidence type="ECO:0000313" key="8">
    <source>
        <dbReference type="Proteomes" id="UP000319852"/>
    </source>
</evidence>
<evidence type="ECO:0000256" key="5">
    <source>
        <dbReference type="SAM" id="MobiDB-lite"/>
    </source>
</evidence>
<dbReference type="Gene3D" id="3.30.70.20">
    <property type="match status" value="1"/>
</dbReference>
<feature type="region of interest" description="Disordered" evidence="5">
    <location>
        <begin position="184"/>
        <end position="204"/>
    </location>
</feature>
<protein>
    <recommendedName>
        <fullName evidence="6">4Fe-4S ferredoxin-type domain-containing protein</fullName>
    </recommendedName>
</protein>
<evidence type="ECO:0000259" key="6">
    <source>
        <dbReference type="PROSITE" id="PS51379"/>
    </source>
</evidence>
<dbReference type="GO" id="GO:0051539">
    <property type="term" value="F:4 iron, 4 sulfur cluster binding"/>
    <property type="evidence" value="ECO:0007669"/>
    <property type="project" value="UniProtKB-KW"/>
</dbReference>
<evidence type="ECO:0000256" key="1">
    <source>
        <dbReference type="ARBA" id="ARBA00022485"/>
    </source>
</evidence>
<dbReference type="Proteomes" id="UP000319852">
    <property type="component" value="Chromosome"/>
</dbReference>
<keyword evidence="8" id="KW-1185">Reference proteome</keyword>
<feature type="region of interest" description="Disordered" evidence="5">
    <location>
        <begin position="90"/>
        <end position="122"/>
    </location>
</feature>
<keyword evidence="4" id="KW-0411">Iron-sulfur</keyword>
<dbReference type="RefSeq" id="WP_145061957.1">
    <property type="nucleotide sequence ID" value="NZ_CP036263.1"/>
</dbReference>
<organism evidence="7 8">
    <name type="scientific">Adhaeretor mobilis</name>
    <dbReference type="NCBI Taxonomy" id="1930276"/>
    <lineage>
        <taxon>Bacteria</taxon>
        <taxon>Pseudomonadati</taxon>
        <taxon>Planctomycetota</taxon>
        <taxon>Planctomycetia</taxon>
        <taxon>Pirellulales</taxon>
        <taxon>Lacipirellulaceae</taxon>
        <taxon>Adhaeretor</taxon>
    </lineage>
</organism>
<feature type="compositionally biased region" description="Acidic residues" evidence="5">
    <location>
        <begin position="98"/>
        <end position="115"/>
    </location>
</feature>
<dbReference type="InterPro" id="IPR017896">
    <property type="entry name" value="4Fe4S_Fe-S-bd"/>
</dbReference>
<evidence type="ECO:0000313" key="7">
    <source>
        <dbReference type="EMBL" id="QDT00444.1"/>
    </source>
</evidence>
<dbReference type="KEGG" id="amob:HG15A2_37820"/>
<dbReference type="PROSITE" id="PS51379">
    <property type="entry name" value="4FE4S_FER_2"/>
    <property type="match status" value="2"/>
</dbReference>
<dbReference type="InterPro" id="IPR050572">
    <property type="entry name" value="Fe-S_Ferredoxin"/>
</dbReference>
<dbReference type="EMBL" id="CP036263">
    <property type="protein sequence ID" value="QDT00444.1"/>
    <property type="molecule type" value="Genomic_DNA"/>
</dbReference>
<evidence type="ECO:0000256" key="2">
    <source>
        <dbReference type="ARBA" id="ARBA00022723"/>
    </source>
</evidence>
<proteinExistence type="predicted"/>
<feature type="domain" description="4Fe-4S ferredoxin-type" evidence="6">
    <location>
        <begin position="248"/>
        <end position="279"/>
    </location>
</feature>
<keyword evidence="1" id="KW-0004">4Fe-4S</keyword>
<dbReference type="OrthoDB" id="9778602at2"/>